<evidence type="ECO:0000313" key="4">
    <source>
        <dbReference type="Proteomes" id="UP000027059"/>
    </source>
</evidence>
<dbReference type="Gene3D" id="2.30.30.760">
    <property type="match status" value="1"/>
</dbReference>
<evidence type="ECO:0000259" key="2">
    <source>
        <dbReference type="Pfam" id="PF13144"/>
    </source>
</evidence>
<evidence type="ECO:0000313" key="3">
    <source>
        <dbReference type="EMBL" id="AIA32011.1"/>
    </source>
</evidence>
<gene>
    <name evidence="3" type="ORF">Y981_11995</name>
</gene>
<organism evidence="3 4">
    <name type="scientific">Leptospirillum ferriphilum YSK</name>
    <dbReference type="NCBI Taxonomy" id="1441628"/>
    <lineage>
        <taxon>Bacteria</taxon>
        <taxon>Pseudomonadati</taxon>
        <taxon>Nitrospirota</taxon>
        <taxon>Nitrospiria</taxon>
        <taxon>Nitrospirales</taxon>
        <taxon>Nitrospiraceae</taxon>
        <taxon>Leptospirillum</taxon>
    </lineage>
</organism>
<dbReference type="KEGG" id="lfp:Y981_11995"/>
<feature type="region of interest" description="Disordered" evidence="1">
    <location>
        <begin position="128"/>
        <end position="147"/>
    </location>
</feature>
<protein>
    <recommendedName>
        <fullName evidence="2">Flagella basal body P-ring formation protein FlgA SAF domain-containing protein</fullName>
    </recommendedName>
</protein>
<evidence type="ECO:0000256" key="1">
    <source>
        <dbReference type="SAM" id="MobiDB-lite"/>
    </source>
</evidence>
<dbReference type="HOGENOM" id="CLU_1293076_0_0_0"/>
<dbReference type="InterPro" id="IPR039246">
    <property type="entry name" value="Flagellar_FlgA"/>
</dbReference>
<dbReference type="InterPro" id="IPR017585">
    <property type="entry name" value="SAF_FlgA"/>
</dbReference>
<dbReference type="GO" id="GO:0044780">
    <property type="term" value="P:bacterial-type flagellum assembly"/>
    <property type="evidence" value="ECO:0007669"/>
    <property type="project" value="InterPro"/>
</dbReference>
<sequence>MGPGMLLSRFLWVIGLFWLLSGNALSASRAEAGKEILVARGDSSVRVDKAVLDRQVSRLLGVPEGTLSYHHLPASFPVPDSRDVRGTLQVEGRDGSDTHLALLVKKENVVQEMFYFTVRIGHRFRSSGKPFSKRKNGMKSLEEEEGVRSGDTVRIQAVGTGFVISLPGIAQESGRNGDQIAVFNPMSGSRVQATVTGPDRVRIRLKGADHAAE</sequence>
<dbReference type="PANTHER" id="PTHR36307:SF1">
    <property type="entry name" value="FLAGELLA BASAL BODY P-RING FORMATION PROTEIN FLGA"/>
    <property type="match status" value="1"/>
</dbReference>
<proteinExistence type="predicted"/>
<reference evidence="4" key="1">
    <citation type="submission" date="2014-02" db="EMBL/GenBank/DDBJ databases">
        <title>Complete genome sequence and comparative genomic analysis of the nitrogen-fixing bacterium Leptospirillum ferriphilum YSK.</title>
        <authorList>
            <person name="Guo X."/>
            <person name="Yin H."/>
            <person name="Liang Y."/>
            <person name="Hu Q."/>
            <person name="Ma L."/>
            <person name="Xiao Y."/>
            <person name="Zhang X."/>
            <person name="Qiu G."/>
            <person name="Liu X."/>
        </authorList>
    </citation>
    <scope>NUCLEOTIDE SEQUENCE [LARGE SCALE GENOMIC DNA]</scope>
    <source>
        <strain evidence="4">YSK</strain>
    </source>
</reference>
<name>A0A059Y341_9BACT</name>
<feature type="domain" description="Flagella basal body P-ring formation protein FlgA SAF" evidence="2">
    <location>
        <begin position="140"/>
        <end position="203"/>
    </location>
</feature>
<dbReference type="Pfam" id="PF13144">
    <property type="entry name" value="ChapFlgA"/>
    <property type="match status" value="1"/>
</dbReference>
<dbReference type="RefSeq" id="WP_038506310.1">
    <property type="nucleotide sequence ID" value="NZ_CP007243.1"/>
</dbReference>
<reference evidence="3 4" key="2">
    <citation type="journal article" date="2015" name="Biomed. Res. Int.">
        <title>Effects of Arsenite Resistance on the Growth and Functional Gene Expression of Leptospirillum ferriphilum and Acidithiobacillus thiooxidans in Pure Culture and Coculture.</title>
        <authorList>
            <person name="Jiang H."/>
            <person name="Liang Y."/>
            <person name="Yin H."/>
            <person name="Xiao Y."/>
            <person name="Guo X."/>
            <person name="Xu Y."/>
            <person name="Hu Q."/>
            <person name="Liu H."/>
            <person name="Liu X."/>
        </authorList>
    </citation>
    <scope>NUCLEOTIDE SEQUENCE [LARGE SCALE GENOMIC DNA]</scope>
    <source>
        <strain evidence="3 4">YSK</strain>
    </source>
</reference>
<dbReference type="PANTHER" id="PTHR36307">
    <property type="entry name" value="FLAGELLA BASAL BODY P-RING FORMATION PROTEIN FLGA"/>
    <property type="match status" value="1"/>
</dbReference>
<dbReference type="AlphaFoldDB" id="A0A059Y341"/>
<keyword evidence="4" id="KW-1185">Reference proteome</keyword>
<accession>A0A059Y341</accession>
<feature type="compositionally biased region" description="Basic residues" evidence="1">
    <location>
        <begin position="128"/>
        <end position="137"/>
    </location>
</feature>
<dbReference type="Proteomes" id="UP000027059">
    <property type="component" value="Chromosome"/>
</dbReference>
<dbReference type="EMBL" id="CP007243">
    <property type="protein sequence ID" value="AIA32011.1"/>
    <property type="molecule type" value="Genomic_DNA"/>
</dbReference>
<dbReference type="OrthoDB" id="9816110at2"/>